<dbReference type="Gene3D" id="1.20.1260.100">
    <property type="entry name" value="TspO/MBR protein"/>
    <property type="match status" value="1"/>
</dbReference>
<feature type="transmembrane region" description="Helical" evidence="6">
    <location>
        <begin position="7"/>
        <end position="29"/>
    </location>
</feature>
<dbReference type="PANTHER" id="PTHR10057">
    <property type="entry name" value="PERIPHERAL-TYPE BENZODIAZEPINE RECEPTOR"/>
    <property type="match status" value="1"/>
</dbReference>
<reference evidence="7 8" key="1">
    <citation type="journal article" date="2016" name="Nat. Commun.">
        <title>Thousands of microbial genomes shed light on interconnected biogeochemical processes in an aquifer system.</title>
        <authorList>
            <person name="Anantharaman K."/>
            <person name="Brown C.T."/>
            <person name="Hug L.A."/>
            <person name="Sharon I."/>
            <person name="Castelle C.J."/>
            <person name="Probst A.J."/>
            <person name="Thomas B.C."/>
            <person name="Singh A."/>
            <person name="Wilkins M.J."/>
            <person name="Karaoz U."/>
            <person name="Brodie E.L."/>
            <person name="Williams K.H."/>
            <person name="Hubbard S.S."/>
            <person name="Banfield J.F."/>
        </authorList>
    </citation>
    <scope>NUCLEOTIDE SEQUENCE [LARGE SCALE GENOMIC DNA]</scope>
</reference>
<keyword evidence="5 6" id="KW-0472">Membrane</keyword>
<sequence length="158" mass="18036">MPNIKNWPLFIFAIFLSEGVGILGSLFTVSSIPTWYANLTKPPFSPPNYVFGPVWTTLYALMGISLYLVWISRIKSKQYAVKLFFVQLALNAVWSIIFFGLKRPGLAFIEIIALWVAIILTIKAFQKISKTASYLLYPYLAWVSFASILNFAIWILNR</sequence>
<dbReference type="GO" id="GO:0033013">
    <property type="term" value="P:tetrapyrrole metabolic process"/>
    <property type="evidence" value="ECO:0007669"/>
    <property type="project" value="UniProtKB-ARBA"/>
</dbReference>
<evidence type="ECO:0000313" key="7">
    <source>
        <dbReference type="EMBL" id="OGG05733.1"/>
    </source>
</evidence>
<dbReference type="AlphaFoldDB" id="A0A1F5Z054"/>
<dbReference type="InterPro" id="IPR004307">
    <property type="entry name" value="TspO_MBR"/>
</dbReference>
<comment type="caution">
    <text evidence="7">The sequence shown here is derived from an EMBL/GenBank/DDBJ whole genome shotgun (WGS) entry which is preliminary data.</text>
</comment>
<protein>
    <submittedName>
        <fullName evidence="7">TspO protein</fullName>
    </submittedName>
</protein>
<evidence type="ECO:0000256" key="4">
    <source>
        <dbReference type="ARBA" id="ARBA00022989"/>
    </source>
</evidence>
<dbReference type="FunFam" id="1.20.1260.100:FF:000001">
    <property type="entry name" value="translocator protein 2"/>
    <property type="match status" value="1"/>
</dbReference>
<organism evidence="7 8">
    <name type="scientific">Candidatus Gottesmanbacteria bacterium RIFCSPHIGHO2_01_FULL_40_15</name>
    <dbReference type="NCBI Taxonomy" id="1798376"/>
    <lineage>
        <taxon>Bacteria</taxon>
        <taxon>Candidatus Gottesmaniibacteriota</taxon>
    </lineage>
</organism>
<comment type="similarity">
    <text evidence="2">Belongs to the TspO/BZRP family.</text>
</comment>
<evidence type="ECO:0000256" key="5">
    <source>
        <dbReference type="ARBA" id="ARBA00023136"/>
    </source>
</evidence>
<dbReference type="GO" id="GO:0016020">
    <property type="term" value="C:membrane"/>
    <property type="evidence" value="ECO:0007669"/>
    <property type="project" value="UniProtKB-SubCell"/>
</dbReference>
<dbReference type="PANTHER" id="PTHR10057:SF0">
    <property type="entry name" value="TRANSLOCATOR PROTEIN"/>
    <property type="match status" value="1"/>
</dbReference>
<keyword evidence="3 6" id="KW-0812">Transmembrane</keyword>
<evidence type="ECO:0000256" key="6">
    <source>
        <dbReference type="SAM" id="Phobius"/>
    </source>
</evidence>
<dbReference type="InterPro" id="IPR038330">
    <property type="entry name" value="TspO/MBR-related_sf"/>
</dbReference>
<proteinExistence type="inferred from homology"/>
<feature type="transmembrane region" description="Helical" evidence="6">
    <location>
        <begin position="137"/>
        <end position="156"/>
    </location>
</feature>
<gene>
    <name evidence="7" type="ORF">A2777_05095</name>
</gene>
<evidence type="ECO:0000256" key="1">
    <source>
        <dbReference type="ARBA" id="ARBA00004141"/>
    </source>
</evidence>
<keyword evidence="4 6" id="KW-1133">Transmembrane helix</keyword>
<accession>A0A1F5Z054</accession>
<evidence type="ECO:0000256" key="3">
    <source>
        <dbReference type="ARBA" id="ARBA00022692"/>
    </source>
</evidence>
<evidence type="ECO:0000313" key="8">
    <source>
        <dbReference type="Proteomes" id="UP000177354"/>
    </source>
</evidence>
<dbReference type="Proteomes" id="UP000177354">
    <property type="component" value="Unassembled WGS sequence"/>
</dbReference>
<dbReference type="CDD" id="cd15904">
    <property type="entry name" value="TSPO_MBR"/>
    <property type="match status" value="1"/>
</dbReference>
<feature type="transmembrane region" description="Helical" evidence="6">
    <location>
        <begin position="107"/>
        <end position="125"/>
    </location>
</feature>
<dbReference type="EMBL" id="MFJF01000026">
    <property type="protein sequence ID" value="OGG05733.1"/>
    <property type="molecule type" value="Genomic_DNA"/>
</dbReference>
<feature type="transmembrane region" description="Helical" evidence="6">
    <location>
        <begin position="49"/>
        <end position="71"/>
    </location>
</feature>
<feature type="transmembrane region" description="Helical" evidence="6">
    <location>
        <begin position="83"/>
        <end position="101"/>
    </location>
</feature>
<dbReference type="Pfam" id="PF03073">
    <property type="entry name" value="TspO_MBR"/>
    <property type="match status" value="1"/>
</dbReference>
<dbReference type="PIRSF" id="PIRSF005859">
    <property type="entry name" value="PBR"/>
    <property type="match status" value="1"/>
</dbReference>
<comment type="subcellular location">
    <subcellularLocation>
        <location evidence="1">Membrane</location>
        <topology evidence="1">Multi-pass membrane protein</topology>
    </subcellularLocation>
</comment>
<name>A0A1F5Z054_9BACT</name>
<evidence type="ECO:0000256" key="2">
    <source>
        <dbReference type="ARBA" id="ARBA00007524"/>
    </source>
</evidence>